<dbReference type="AlphaFoldDB" id="A0AAN8Z911"/>
<dbReference type="PANTHER" id="PTHR47926:SF347">
    <property type="entry name" value="PENTATRICOPEPTIDE REPEAT-CONTAINING PROTEIN"/>
    <property type="match status" value="1"/>
</dbReference>
<keyword evidence="3" id="KW-1185">Reference proteome</keyword>
<proteinExistence type="predicted"/>
<dbReference type="InterPro" id="IPR011990">
    <property type="entry name" value="TPR-like_helical_dom_sf"/>
</dbReference>
<dbReference type="GO" id="GO:0003723">
    <property type="term" value="F:RNA binding"/>
    <property type="evidence" value="ECO:0007669"/>
    <property type="project" value="InterPro"/>
</dbReference>
<dbReference type="Pfam" id="PF01535">
    <property type="entry name" value="PPR"/>
    <property type="match status" value="2"/>
</dbReference>
<dbReference type="GO" id="GO:0009451">
    <property type="term" value="P:RNA modification"/>
    <property type="evidence" value="ECO:0007669"/>
    <property type="project" value="InterPro"/>
</dbReference>
<dbReference type="InterPro" id="IPR046960">
    <property type="entry name" value="PPR_At4g14850-like_plant"/>
</dbReference>
<keyword evidence="1" id="KW-0677">Repeat</keyword>
<accession>A0AAN8Z911</accession>
<gene>
    <name evidence="2" type="ORF">RJ641_002992</name>
</gene>
<evidence type="ECO:0000313" key="3">
    <source>
        <dbReference type="Proteomes" id="UP001370490"/>
    </source>
</evidence>
<reference evidence="2 3" key="1">
    <citation type="submission" date="2023-12" db="EMBL/GenBank/DDBJ databases">
        <title>A high-quality genome assembly for Dillenia turbinata (Dilleniales).</title>
        <authorList>
            <person name="Chanderbali A."/>
        </authorList>
    </citation>
    <scope>NUCLEOTIDE SEQUENCE [LARGE SCALE GENOMIC DNA]</scope>
    <source>
        <strain evidence="2">LSX21</strain>
        <tissue evidence="2">Leaf</tissue>
    </source>
</reference>
<evidence type="ECO:0000256" key="1">
    <source>
        <dbReference type="ARBA" id="ARBA00022737"/>
    </source>
</evidence>
<comment type="caution">
    <text evidence="2">The sequence shown here is derived from an EMBL/GenBank/DDBJ whole genome shotgun (WGS) entry which is preliminary data.</text>
</comment>
<dbReference type="InterPro" id="IPR002885">
    <property type="entry name" value="PPR_rpt"/>
</dbReference>
<dbReference type="Gene3D" id="1.25.40.10">
    <property type="entry name" value="Tetratricopeptide repeat domain"/>
    <property type="match status" value="2"/>
</dbReference>
<sequence>MGFQFNVYATTALTDTYMKLKSKSYALKTFDEMPERNLVSVKTAFSGFCRNGCFTEAIWVVKDLVCSHACEVVGHGRRIHCWVEKLGVDHDFHVGTSKNSHVAFVLSACLNLECLKLGRQVHGLIMKTEMRFDVMVESTLVGMHAKCGRCKLACDVFKEMGASANLITWN</sequence>
<protein>
    <submittedName>
        <fullName evidence="2">Pentatricopeptide repeat</fullName>
    </submittedName>
</protein>
<organism evidence="2 3">
    <name type="scientific">Dillenia turbinata</name>
    <dbReference type="NCBI Taxonomy" id="194707"/>
    <lineage>
        <taxon>Eukaryota</taxon>
        <taxon>Viridiplantae</taxon>
        <taxon>Streptophyta</taxon>
        <taxon>Embryophyta</taxon>
        <taxon>Tracheophyta</taxon>
        <taxon>Spermatophyta</taxon>
        <taxon>Magnoliopsida</taxon>
        <taxon>eudicotyledons</taxon>
        <taxon>Gunneridae</taxon>
        <taxon>Pentapetalae</taxon>
        <taxon>Dilleniales</taxon>
        <taxon>Dilleniaceae</taxon>
        <taxon>Dillenia</taxon>
    </lineage>
</organism>
<dbReference type="Proteomes" id="UP001370490">
    <property type="component" value="Unassembled WGS sequence"/>
</dbReference>
<name>A0AAN8Z911_9MAGN</name>
<dbReference type="PANTHER" id="PTHR47926">
    <property type="entry name" value="PENTATRICOPEPTIDE REPEAT-CONTAINING PROTEIN"/>
    <property type="match status" value="1"/>
</dbReference>
<evidence type="ECO:0000313" key="2">
    <source>
        <dbReference type="EMBL" id="KAK6931199.1"/>
    </source>
</evidence>
<dbReference type="EMBL" id="JBAMMX010000011">
    <property type="protein sequence ID" value="KAK6931199.1"/>
    <property type="molecule type" value="Genomic_DNA"/>
</dbReference>